<keyword evidence="5 7" id="KW-1133">Transmembrane helix</keyword>
<dbReference type="RefSeq" id="WP_087071016.1">
    <property type="nucleotide sequence ID" value="NZ_CAUPFC010000001.1"/>
</dbReference>
<feature type="transmembrane region" description="Helical" evidence="7">
    <location>
        <begin position="94"/>
        <end position="118"/>
    </location>
</feature>
<evidence type="ECO:0000256" key="6">
    <source>
        <dbReference type="ARBA" id="ARBA00023136"/>
    </source>
</evidence>
<name>A0AAW9HHF3_9ACTO</name>
<keyword evidence="11" id="KW-1185">Reference proteome</keyword>
<protein>
    <submittedName>
        <fullName evidence="9">ABC transporter permease</fullName>
    </submittedName>
</protein>
<evidence type="ECO:0000256" key="3">
    <source>
        <dbReference type="ARBA" id="ARBA00022475"/>
    </source>
</evidence>
<dbReference type="EMBL" id="JAWNFY010000003">
    <property type="protein sequence ID" value="MDY5145698.1"/>
    <property type="molecule type" value="Genomic_DNA"/>
</dbReference>
<dbReference type="CDD" id="cd06261">
    <property type="entry name" value="TM_PBP2"/>
    <property type="match status" value="1"/>
</dbReference>
<sequence length="294" mass="31252">MSTPSPALRALSAASPWRARLRALLRNPAGLIGTAVVLAVLATFLLSFIWVPYDPESVDARASWARPNGAHWFGADQLGRDIFSLMVLGSRVTVLTSVGGAAVALVVGLLLASIIVYAPRWLGSLTERLTDVWVAFPTLIVALILVTAFSGSTLTSTVAIGLGSAPAVTRTVLPELRRATASDHVLLAVAAGARSWWILSRHIFPAITPTLIVRITQIMGTATLAEAGLSYLGLGTPPPTPSWGRMLSTYQSFMYSHPTVILIPATAIVLTIIGFNLLGDGLRDVLDPRGRETR</sequence>
<evidence type="ECO:0000256" key="4">
    <source>
        <dbReference type="ARBA" id="ARBA00022692"/>
    </source>
</evidence>
<reference evidence="9 11" key="1">
    <citation type="submission" date="2023-10" db="EMBL/GenBank/DDBJ databases">
        <title>Whole Genome based description of the genera Actinobaculum and Actinotignum reveals a complex phylogenetic relationship within the species included in the genus Actinotignum.</title>
        <authorList>
            <person name="Jensen C.S."/>
            <person name="Dargis R."/>
            <person name="Kemp M."/>
            <person name="Christensen J.J."/>
        </authorList>
    </citation>
    <scope>NUCLEOTIDE SEQUENCE</scope>
    <source>
        <strain evidence="10 11">SLA_B089</strain>
        <strain evidence="9">SLA_B245</strain>
    </source>
</reference>
<evidence type="ECO:0000256" key="1">
    <source>
        <dbReference type="ARBA" id="ARBA00004651"/>
    </source>
</evidence>
<comment type="similarity">
    <text evidence="7">Belongs to the binding-protein-dependent transport system permease family.</text>
</comment>
<evidence type="ECO:0000256" key="5">
    <source>
        <dbReference type="ARBA" id="ARBA00022989"/>
    </source>
</evidence>
<evidence type="ECO:0000313" key="12">
    <source>
        <dbReference type="Proteomes" id="UP001288320"/>
    </source>
</evidence>
<evidence type="ECO:0000256" key="2">
    <source>
        <dbReference type="ARBA" id="ARBA00022448"/>
    </source>
</evidence>
<evidence type="ECO:0000259" key="8">
    <source>
        <dbReference type="PROSITE" id="PS50928"/>
    </source>
</evidence>
<dbReference type="GeneID" id="92813876"/>
<keyword evidence="2 7" id="KW-0813">Transport</keyword>
<dbReference type="GO" id="GO:0005886">
    <property type="term" value="C:plasma membrane"/>
    <property type="evidence" value="ECO:0007669"/>
    <property type="project" value="UniProtKB-SubCell"/>
</dbReference>
<dbReference type="GO" id="GO:0055085">
    <property type="term" value="P:transmembrane transport"/>
    <property type="evidence" value="ECO:0007669"/>
    <property type="project" value="InterPro"/>
</dbReference>
<evidence type="ECO:0000313" key="9">
    <source>
        <dbReference type="EMBL" id="MDY5139851.1"/>
    </source>
</evidence>
<dbReference type="InterPro" id="IPR000515">
    <property type="entry name" value="MetI-like"/>
</dbReference>
<comment type="subcellular location">
    <subcellularLocation>
        <location evidence="1 7">Cell membrane</location>
        <topology evidence="1 7">Multi-pass membrane protein</topology>
    </subcellularLocation>
</comment>
<dbReference type="PANTHER" id="PTHR43386">
    <property type="entry name" value="OLIGOPEPTIDE TRANSPORT SYSTEM PERMEASE PROTEIN APPC"/>
    <property type="match status" value="1"/>
</dbReference>
<dbReference type="PANTHER" id="PTHR43386:SF25">
    <property type="entry name" value="PEPTIDE ABC TRANSPORTER PERMEASE PROTEIN"/>
    <property type="match status" value="1"/>
</dbReference>
<evidence type="ECO:0000313" key="11">
    <source>
        <dbReference type="Proteomes" id="UP001284901"/>
    </source>
</evidence>
<dbReference type="InterPro" id="IPR035906">
    <property type="entry name" value="MetI-like_sf"/>
</dbReference>
<evidence type="ECO:0000256" key="7">
    <source>
        <dbReference type="RuleBase" id="RU363032"/>
    </source>
</evidence>
<feature type="domain" description="ABC transmembrane type-1" evidence="8">
    <location>
        <begin position="90"/>
        <end position="279"/>
    </location>
</feature>
<organism evidence="9 12">
    <name type="scientific">Actinotignum timonense</name>
    <dbReference type="NCBI Taxonomy" id="1870995"/>
    <lineage>
        <taxon>Bacteria</taxon>
        <taxon>Bacillati</taxon>
        <taxon>Actinomycetota</taxon>
        <taxon>Actinomycetes</taxon>
        <taxon>Actinomycetales</taxon>
        <taxon>Actinomycetaceae</taxon>
        <taxon>Actinotignum</taxon>
    </lineage>
</organism>
<dbReference type="AlphaFoldDB" id="A0AAW9HHF3"/>
<dbReference type="Proteomes" id="UP001288320">
    <property type="component" value="Unassembled WGS sequence"/>
</dbReference>
<dbReference type="EMBL" id="JAWNFV010000001">
    <property type="protein sequence ID" value="MDY5139851.1"/>
    <property type="molecule type" value="Genomic_DNA"/>
</dbReference>
<dbReference type="SUPFAM" id="SSF161098">
    <property type="entry name" value="MetI-like"/>
    <property type="match status" value="1"/>
</dbReference>
<dbReference type="Pfam" id="PF00528">
    <property type="entry name" value="BPD_transp_1"/>
    <property type="match status" value="1"/>
</dbReference>
<keyword evidence="6 7" id="KW-0472">Membrane</keyword>
<dbReference type="PROSITE" id="PS50928">
    <property type="entry name" value="ABC_TM1"/>
    <property type="match status" value="1"/>
</dbReference>
<accession>A0AAW9HHF3</accession>
<gene>
    <name evidence="9" type="ORF">R6G74_00760</name>
    <name evidence="10" type="ORF">R6P33_01505</name>
</gene>
<keyword evidence="3" id="KW-1003">Cell membrane</keyword>
<keyword evidence="4 7" id="KW-0812">Transmembrane</keyword>
<comment type="caution">
    <text evidence="9">The sequence shown here is derived from an EMBL/GenBank/DDBJ whole genome shotgun (WGS) entry which is preliminary data.</text>
</comment>
<feature type="transmembrane region" description="Helical" evidence="7">
    <location>
        <begin position="139"/>
        <end position="161"/>
    </location>
</feature>
<proteinExistence type="inferred from homology"/>
<feature type="transmembrane region" description="Helical" evidence="7">
    <location>
        <begin position="254"/>
        <end position="279"/>
    </location>
</feature>
<dbReference type="Proteomes" id="UP001284901">
    <property type="component" value="Unassembled WGS sequence"/>
</dbReference>
<feature type="transmembrane region" description="Helical" evidence="7">
    <location>
        <begin position="29"/>
        <end position="51"/>
    </location>
</feature>
<dbReference type="Gene3D" id="1.10.3720.10">
    <property type="entry name" value="MetI-like"/>
    <property type="match status" value="1"/>
</dbReference>
<dbReference type="InterPro" id="IPR050366">
    <property type="entry name" value="BP-dependent_transpt_permease"/>
</dbReference>
<evidence type="ECO:0000313" key="10">
    <source>
        <dbReference type="EMBL" id="MDY5145698.1"/>
    </source>
</evidence>